<dbReference type="RefSeq" id="WP_343895857.1">
    <property type="nucleotide sequence ID" value="NZ_BAAAFZ010000038.1"/>
</dbReference>
<protein>
    <recommendedName>
        <fullName evidence="5">Antitoxin</fullName>
    </recommendedName>
</protein>
<evidence type="ECO:0000256" key="1">
    <source>
        <dbReference type="ARBA" id="ARBA00009981"/>
    </source>
</evidence>
<dbReference type="SUPFAM" id="SSF143120">
    <property type="entry name" value="YefM-like"/>
    <property type="match status" value="1"/>
</dbReference>
<comment type="similarity">
    <text evidence="1">Belongs to the phD/YefM antitoxin family.</text>
</comment>
<dbReference type="InterPro" id="IPR036165">
    <property type="entry name" value="YefM-like_sf"/>
</dbReference>
<evidence type="ECO:0008006" key="5">
    <source>
        <dbReference type="Google" id="ProtNLM"/>
    </source>
</evidence>
<sequence>MADTGDQAIPSSPRGRPAPGLEGLPRMDMGALEASVPSLVDSAVRGPLVLTRNGADAFVLLPLDAYSRLWAQAPRPPVIDAVDDPDP</sequence>
<reference evidence="3 4" key="1">
    <citation type="journal article" date="2019" name="Int. J. Syst. Evol. Microbiol.">
        <title>The Global Catalogue of Microorganisms (GCM) 10K type strain sequencing project: providing services to taxonomists for standard genome sequencing and annotation.</title>
        <authorList>
            <consortium name="The Broad Institute Genomics Platform"/>
            <consortium name="The Broad Institute Genome Sequencing Center for Infectious Disease"/>
            <person name="Wu L."/>
            <person name="Ma J."/>
        </authorList>
    </citation>
    <scope>NUCLEOTIDE SEQUENCE [LARGE SCALE GENOMIC DNA]</scope>
    <source>
        <strain evidence="3 4">JCM 9933</strain>
    </source>
</reference>
<comment type="caution">
    <text evidence="3">The sequence shown here is derived from an EMBL/GenBank/DDBJ whole genome shotgun (WGS) entry which is preliminary data.</text>
</comment>
<feature type="region of interest" description="Disordered" evidence="2">
    <location>
        <begin position="1"/>
        <end position="27"/>
    </location>
</feature>
<evidence type="ECO:0000313" key="3">
    <source>
        <dbReference type="EMBL" id="GAA0587234.1"/>
    </source>
</evidence>
<keyword evidence="4" id="KW-1185">Reference proteome</keyword>
<gene>
    <name evidence="3" type="ORF">GCM10009416_27150</name>
</gene>
<evidence type="ECO:0000256" key="2">
    <source>
        <dbReference type="SAM" id="MobiDB-lite"/>
    </source>
</evidence>
<dbReference type="EMBL" id="BAAAFZ010000038">
    <property type="protein sequence ID" value="GAA0587234.1"/>
    <property type="molecule type" value="Genomic_DNA"/>
</dbReference>
<name>A0ABN1FBJ5_9PROT</name>
<evidence type="ECO:0000313" key="4">
    <source>
        <dbReference type="Proteomes" id="UP001501588"/>
    </source>
</evidence>
<dbReference type="Proteomes" id="UP001501588">
    <property type="component" value="Unassembled WGS sequence"/>
</dbReference>
<organism evidence="3 4">
    <name type="scientific">Craurococcus roseus</name>
    <dbReference type="NCBI Taxonomy" id="77585"/>
    <lineage>
        <taxon>Bacteria</taxon>
        <taxon>Pseudomonadati</taxon>
        <taxon>Pseudomonadota</taxon>
        <taxon>Alphaproteobacteria</taxon>
        <taxon>Acetobacterales</taxon>
        <taxon>Acetobacteraceae</taxon>
        <taxon>Craurococcus</taxon>
    </lineage>
</organism>
<accession>A0ABN1FBJ5</accession>
<proteinExistence type="inferred from homology"/>